<dbReference type="KEGG" id="aaeo:BJI67_07005"/>
<feature type="transmembrane region" description="Helical" evidence="7">
    <location>
        <begin position="12"/>
        <end position="33"/>
    </location>
</feature>
<dbReference type="Pfam" id="PF02397">
    <property type="entry name" value="Bac_transf"/>
    <property type="match status" value="1"/>
</dbReference>
<accession>A0A1D8K7B9</accession>
<evidence type="ECO:0000256" key="3">
    <source>
        <dbReference type="ARBA" id="ARBA00022679"/>
    </source>
</evidence>
<name>A0A1D8K7B9_9GAMM</name>
<feature type="domain" description="Bacterial sugar transferase" evidence="8">
    <location>
        <begin position="277"/>
        <end position="462"/>
    </location>
</feature>
<proteinExistence type="inferred from homology"/>
<dbReference type="GO" id="GO:0016020">
    <property type="term" value="C:membrane"/>
    <property type="evidence" value="ECO:0007669"/>
    <property type="project" value="UniProtKB-SubCell"/>
</dbReference>
<dbReference type="RefSeq" id="WP_070072425.1">
    <property type="nucleotide sequence ID" value="NZ_CP017448.1"/>
</dbReference>
<dbReference type="AlphaFoldDB" id="A0A1D8K7B9"/>
<keyword evidence="4 7" id="KW-0812">Transmembrane</keyword>
<sequence length="468" mass="53067">MIRRKNFGNHLSRGVVLLILFQMAISFGSVYLSDFTLSKLDATHVTTYSTLPPHALVFTAVIILSLFAIGLYRNQLRGTMDQIILQILVGMGLASIVLSVLYYFFPPLDITRGVMALADLLAFIGISVTHIIFISALDQTFFKRRILFYGAGESAQSLLERMQRKADRRLFHIVGCIPVPNEPIKVIGEPLLETTPADLEDLCHTQHVDEIVVIPDERRLKLPLDAFLNLRLDGIQTSDALSFYERYMGKLKTDLMSPSSIIFSEGFDQNRYNEVPKRIIDLGLSLAMLIVAWPLLILAAIAIWVEEGLGAPVFYRQTRIGLYGQPFKIIKLRSMRVDAEADGKAKWAGTKDSRVTRVGSFLRKYRIDELPQLINVIREDMSLVGPRPERPEFVEDLRKLINYYDLRHRVRPGITGWAQLSYPYGANERDAMEKLQFDLYYVKNANLVLDIYILIGTVEVILLGKGGR</sequence>
<keyword evidence="5 7" id="KW-1133">Transmembrane helix</keyword>
<dbReference type="PANTHER" id="PTHR30576">
    <property type="entry name" value="COLANIC BIOSYNTHESIS UDP-GLUCOSE LIPID CARRIER TRANSFERASE"/>
    <property type="match status" value="1"/>
</dbReference>
<feature type="transmembrane region" description="Helical" evidence="7">
    <location>
        <begin position="117"/>
        <end position="137"/>
    </location>
</feature>
<comment type="subcellular location">
    <subcellularLocation>
        <location evidence="1">Membrane</location>
        <topology evidence="1">Multi-pass membrane protein</topology>
    </subcellularLocation>
</comment>
<keyword evidence="3" id="KW-0808">Transferase</keyword>
<evidence type="ECO:0000256" key="5">
    <source>
        <dbReference type="ARBA" id="ARBA00022989"/>
    </source>
</evidence>
<reference evidence="9 10" key="1">
    <citation type="submission" date="2016-09" db="EMBL/GenBank/DDBJ databases">
        <title>Acidihalobacter prosperus V6 (DSM14174).</title>
        <authorList>
            <person name="Khaleque H.N."/>
            <person name="Ramsay J.P."/>
            <person name="Murphy R.J.T."/>
            <person name="Kaksonen A.H."/>
            <person name="Boxall N.J."/>
            <person name="Watkin E.L.J."/>
        </authorList>
    </citation>
    <scope>NUCLEOTIDE SEQUENCE [LARGE SCALE GENOMIC DNA]</scope>
    <source>
        <strain evidence="9 10">V6</strain>
    </source>
</reference>
<keyword evidence="10" id="KW-1185">Reference proteome</keyword>
<evidence type="ECO:0000313" key="10">
    <source>
        <dbReference type="Proteomes" id="UP000095342"/>
    </source>
</evidence>
<gene>
    <name evidence="9" type="ORF">BJI67_07005</name>
</gene>
<feature type="transmembrane region" description="Helical" evidence="7">
    <location>
        <begin position="279"/>
        <end position="305"/>
    </location>
</feature>
<evidence type="ECO:0000256" key="6">
    <source>
        <dbReference type="ARBA" id="ARBA00023136"/>
    </source>
</evidence>
<dbReference type="InterPro" id="IPR017464">
    <property type="entry name" value="Sugar_tfrase_EpsB_2"/>
</dbReference>
<feature type="transmembrane region" description="Helical" evidence="7">
    <location>
        <begin position="53"/>
        <end position="72"/>
    </location>
</feature>
<dbReference type="Gene3D" id="3.40.50.720">
    <property type="entry name" value="NAD(P)-binding Rossmann-like Domain"/>
    <property type="match status" value="1"/>
</dbReference>
<dbReference type="PANTHER" id="PTHR30576:SF0">
    <property type="entry name" value="UNDECAPRENYL-PHOSPHATE N-ACETYLGALACTOSAMINYL 1-PHOSPHATE TRANSFERASE-RELATED"/>
    <property type="match status" value="1"/>
</dbReference>
<evidence type="ECO:0000256" key="4">
    <source>
        <dbReference type="ARBA" id="ARBA00022692"/>
    </source>
</evidence>
<comment type="similarity">
    <text evidence="2">Belongs to the bacterial sugar transferase family.</text>
</comment>
<feature type="transmembrane region" description="Helical" evidence="7">
    <location>
        <begin position="84"/>
        <end position="105"/>
    </location>
</feature>
<evidence type="ECO:0000256" key="2">
    <source>
        <dbReference type="ARBA" id="ARBA00006464"/>
    </source>
</evidence>
<dbReference type="NCBIfam" id="TIGR03013">
    <property type="entry name" value="EpsB_2"/>
    <property type="match status" value="1"/>
</dbReference>
<protein>
    <recommendedName>
        <fullName evidence="8">Bacterial sugar transferase domain-containing protein</fullName>
    </recommendedName>
</protein>
<evidence type="ECO:0000313" key="9">
    <source>
        <dbReference type="EMBL" id="AOV16842.1"/>
    </source>
</evidence>
<evidence type="ECO:0000256" key="7">
    <source>
        <dbReference type="SAM" id="Phobius"/>
    </source>
</evidence>
<dbReference type="InterPro" id="IPR017475">
    <property type="entry name" value="EPS_sugar_tfrase"/>
</dbReference>
<keyword evidence="6 7" id="KW-0472">Membrane</keyword>
<dbReference type="NCBIfam" id="TIGR03025">
    <property type="entry name" value="EPS_sugtrans"/>
    <property type="match status" value="1"/>
</dbReference>
<organism evidence="9 10">
    <name type="scientific">Acidihalobacter aeolianus</name>
    <dbReference type="NCBI Taxonomy" id="2792603"/>
    <lineage>
        <taxon>Bacteria</taxon>
        <taxon>Pseudomonadati</taxon>
        <taxon>Pseudomonadota</taxon>
        <taxon>Gammaproteobacteria</taxon>
        <taxon>Chromatiales</taxon>
        <taxon>Ectothiorhodospiraceae</taxon>
        <taxon>Acidihalobacter</taxon>
    </lineage>
</organism>
<dbReference type="GO" id="GO:0016780">
    <property type="term" value="F:phosphotransferase activity, for other substituted phosphate groups"/>
    <property type="evidence" value="ECO:0007669"/>
    <property type="project" value="TreeGrafter"/>
</dbReference>
<dbReference type="InterPro" id="IPR003362">
    <property type="entry name" value="Bact_transf"/>
</dbReference>
<dbReference type="EMBL" id="CP017448">
    <property type="protein sequence ID" value="AOV16842.1"/>
    <property type="molecule type" value="Genomic_DNA"/>
</dbReference>
<evidence type="ECO:0000256" key="1">
    <source>
        <dbReference type="ARBA" id="ARBA00004141"/>
    </source>
</evidence>
<evidence type="ECO:0000259" key="8">
    <source>
        <dbReference type="Pfam" id="PF02397"/>
    </source>
</evidence>
<dbReference type="Proteomes" id="UP000095342">
    <property type="component" value="Chromosome"/>
</dbReference>